<dbReference type="AlphaFoldDB" id="A0AAP0K5C6"/>
<name>A0AAP0K5C6_9MAGN</name>
<reference evidence="2 3" key="1">
    <citation type="submission" date="2024-01" db="EMBL/GenBank/DDBJ databases">
        <title>Genome assemblies of Stephania.</title>
        <authorList>
            <person name="Yang L."/>
        </authorList>
    </citation>
    <scope>NUCLEOTIDE SEQUENCE [LARGE SCALE GENOMIC DNA]</scope>
    <source>
        <strain evidence="2">QJT</strain>
        <tissue evidence="2">Leaf</tissue>
    </source>
</reference>
<accession>A0AAP0K5C6</accession>
<protein>
    <submittedName>
        <fullName evidence="2">Uncharacterized protein</fullName>
    </submittedName>
</protein>
<evidence type="ECO:0000256" key="1">
    <source>
        <dbReference type="SAM" id="MobiDB-lite"/>
    </source>
</evidence>
<feature type="region of interest" description="Disordered" evidence="1">
    <location>
        <begin position="89"/>
        <end position="118"/>
    </location>
</feature>
<evidence type="ECO:0000313" key="2">
    <source>
        <dbReference type="EMBL" id="KAK9146166.1"/>
    </source>
</evidence>
<comment type="caution">
    <text evidence="2">The sequence shown here is derived from an EMBL/GenBank/DDBJ whole genome shotgun (WGS) entry which is preliminary data.</text>
</comment>
<organism evidence="2 3">
    <name type="scientific">Stephania japonica</name>
    <dbReference type="NCBI Taxonomy" id="461633"/>
    <lineage>
        <taxon>Eukaryota</taxon>
        <taxon>Viridiplantae</taxon>
        <taxon>Streptophyta</taxon>
        <taxon>Embryophyta</taxon>
        <taxon>Tracheophyta</taxon>
        <taxon>Spermatophyta</taxon>
        <taxon>Magnoliopsida</taxon>
        <taxon>Ranunculales</taxon>
        <taxon>Menispermaceae</taxon>
        <taxon>Menispermoideae</taxon>
        <taxon>Cissampelideae</taxon>
        <taxon>Stephania</taxon>
    </lineage>
</organism>
<feature type="compositionally biased region" description="Polar residues" evidence="1">
    <location>
        <begin position="48"/>
        <end position="57"/>
    </location>
</feature>
<feature type="region of interest" description="Disordered" evidence="1">
    <location>
        <begin position="38"/>
        <end position="57"/>
    </location>
</feature>
<proteinExistence type="predicted"/>
<dbReference type="EMBL" id="JBBNAE010000002">
    <property type="protein sequence ID" value="KAK9146166.1"/>
    <property type="molecule type" value="Genomic_DNA"/>
</dbReference>
<sequence length="118" mass="12984">MLLATSGVIAVISHPYNIRSLPNQYLYTGFGEPSSRIFSGHGNVPNRKPSNSNPSITGITVDLHNRKFVSSSLIVTNWLREFPNGPLEGPMLDPRISSDEIGYFGRTEEEPTSPRPDA</sequence>
<gene>
    <name evidence="2" type="ORF">Sjap_006069</name>
</gene>
<keyword evidence="3" id="KW-1185">Reference proteome</keyword>
<dbReference type="Proteomes" id="UP001417504">
    <property type="component" value="Unassembled WGS sequence"/>
</dbReference>
<evidence type="ECO:0000313" key="3">
    <source>
        <dbReference type="Proteomes" id="UP001417504"/>
    </source>
</evidence>